<sequence length="409" mass="47347">QIRNFNNSRGGGRLFNFDLCDNTGEIHITCFNEECDRFFDVVDENRYYFVGRGMIKTANKRFSSINNDYEITLTNSSFIKLCEETDIKAPKLRYKFIPLEKIIDMSVNTLVDVIGVIRLVDNLKTVMNKKTSLKISKRDIAIVDKSMVQVRLTLWDHKAKNFLGRPDQIIALKGVVVDDYKGKLLSVRDSTHILIDPNLPEKEVLKIWHESLGPGDSFKYLSNPNVEINNDNFIPTNQRYISSVTPSSIRVGQTLNFQTIATVIGFNPIEYHMYKSCAKCPKKVIENGDNTFECLKCNEKSTHYQWRMIVKLKLADLSGSFLATIFNDQIEIMFKKSVSELATLIQSDTNQYGKILNEILFNQFTFNIHSRIDYYNGEMRLRHTITQVNQLKSKNHPFYLLELIKRMDK</sequence>
<dbReference type="SUPFAM" id="SSF50249">
    <property type="entry name" value="Nucleic acid-binding proteins"/>
    <property type="match status" value="3"/>
</dbReference>
<dbReference type="Gene3D" id="2.40.50.140">
    <property type="entry name" value="Nucleic acid-binding proteins"/>
    <property type="match status" value="3"/>
</dbReference>
<feature type="domain" description="OB" evidence="10">
    <location>
        <begin position="5"/>
        <end position="71"/>
    </location>
</feature>
<evidence type="ECO:0000259" key="10">
    <source>
        <dbReference type="Pfam" id="PF01336"/>
    </source>
</evidence>
<evidence type="ECO:0000256" key="3">
    <source>
        <dbReference type="ARBA" id="ARBA00022705"/>
    </source>
</evidence>
<dbReference type="AlphaFoldDB" id="A0A1Y3APL7"/>
<keyword evidence="6 9" id="KW-0862">Zinc</keyword>
<evidence type="ECO:0000256" key="1">
    <source>
        <dbReference type="ARBA" id="ARBA00004123"/>
    </source>
</evidence>
<keyword evidence="5 9" id="KW-0863">Zinc-finger</keyword>
<accession>A0A1Y3APL7</accession>
<dbReference type="FunFam" id="2.40.50.140:FF:000041">
    <property type="entry name" value="Replication protein A subunit"/>
    <property type="match status" value="1"/>
</dbReference>
<dbReference type="NCBIfam" id="TIGR00617">
    <property type="entry name" value="rpa1"/>
    <property type="match status" value="1"/>
</dbReference>
<evidence type="ECO:0000256" key="5">
    <source>
        <dbReference type="ARBA" id="ARBA00022771"/>
    </source>
</evidence>
<evidence type="ECO:0000259" key="12">
    <source>
        <dbReference type="Pfam" id="PF16900"/>
    </source>
</evidence>
<reference evidence="13 14" key="1">
    <citation type="submission" date="2017-03" db="EMBL/GenBank/DDBJ databases">
        <title>Genome Survey of Euroglyphus maynei.</title>
        <authorList>
            <person name="Arlian L.G."/>
            <person name="Morgan M.S."/>
            <person name="Rider S.D."/>
        </authorList>
    </citation>
    <scope>NUCLEOTIDE SEQUENCE [LARGE SCALE GENOMIC DNA]</scope>
    <source>
        <strain evidence="13">Arlian Lab</strain>
        <tissue evidence="13">Whole body</tissue>
    </source>
</reference>
<dbReference type="OrthoDB" id="1751331at2759"/>
<dbReference type="Proteomes" id="UP000194236">
    <property type="component" value="Unassembled WGS sequence"/>
</dbReference>
<comment type="function">
    <text evidence="9">As part of the heterotrimeric replication protein A complex (RPA/RP-A), binds and stabilizes single-stranded DNA intermediates, that form during DNA replication or upon DNA stress. It prevents their reannealing and in parallel, recruits and activates different proteins and complexes involved in DNA metabolism. Thereby, it plays an essential role both in DNA replication and the cellular response to DNA damage.</text>
</comment>
<keyword evidence="8 9" id="KW-0539">Nucleus</keyword>
<dbReference type="InterPro" id="IPR004591">
    <property type="entry name" value="Rfa1"/>
</dbReference>
<gene>
    <name evidence="13" type="ORF">BLA29_001680</name>
</gene>
<feature type="domain" description="Replication factor A C-terminal" evidence="11">
    <location>
        <begin position="258"/>
        <end position="395"/>
    </location>
</feature>
<evidence type="ECO:0000259" key="11">
    <source>
        <dbReference type="Pfam" id="PF08646"/>
    </source>
</evidence>
<keyword evidence="14" id="KW-1185">Reference proteome</keyword>
<comment type="similarity">
    <text evidence="2 9">Belongs to the replication factor A protein 1 family.</text>
</comment>
<dbReference type="Pfam" id="PF16900">
    <property type="entry name" value="REPA_OB_2"/>
    <property type="match status" value="1"/>
</dbReference>
<dbReference type="CDD" id="cd04475">
    <property type="entry name" value="RPA1_DBD_B"/>
    <property type="match status" value="1"/>
</dbReference>
<dbReference type="GO" id="GO:0005634">
    <property type="term" value="C:nucleus"/>
    <property type="evidence" value="ECO:0007669"/>
    <property type="project" value="UniProtKB-SubCell"/>
</dbReference>
<dbReference type="InterPro" id="IPR047192">
    <property type="entry name" value="Euk_RPA1_DBD_C"/>
</dbReference>
<dbReference type="PANTHER" id="PTHR47165:SF4">
    <property type="entry name" value="OS03G0429900 PROTEIN"/>
    <property type="match status" value="1"/>
</dbReference>
<evidence type="ECO:0000256" key="9">
    <source>
        <dbReference type="RuleBase" id="RU364130"/>
    </source>
</evidence>
<protein>
    <recommendedName>
        <fullName evidence="9">Replication protein A subunit</fullName>
    </recommendedName>
</protein>
<dbReference type="CDD" id="cd04474">
    <property type="entry name" value="RPA1_DBD_A"/>
    <property type="match status" value="1"/>
</dbReference>
<evidence type="ECO:0000256" key="4">
    <source>
        <dbReference type="ARBA" id="ARBA00022723"/>
    </source>
</evidence>
<comment type="subunit">
    <text evidence="9">Component of the heterotrimeric canonical replication protein A complex (RPA).</text>
</comment>
<dbReference type="GO" id="GO:0006310">
    <property type="term" value="P:DNA recombination"/>
    <property type="evidence" value="ECO:0007669"/>
    <property type="project" value="InterPro"/>
</dbReference>
<feature type="domain" description="Replication protein A OB" evidence="12">
    <location>
        <begin position="100"/>
        <end position="195"/>
    </location>
</feature>
<dbReference type="EMBL" id="MUJZ01066012">
    <property type="protein sequence ID" value="OTF70391.1"/>
    <property type="molecule type" value="Genomic_DNA"/>
</dbReference>
<keyword evidence="7 9" id="KW-0238">DNA-binding</keyword>
<evidence type="ECO:0000256" key="2">
    <source>
        <dbReference type="ARBA" id="ARBA00005690"/>
    </source>
</evidence>
<evidence type="ECO:0000256" key="8">
    <source>
        <dbReference type="ARBA" id="ARBA00023242"/>
    </source>
</evidence>
<proteinExistence type="inferred from homology"/>
<evidence type="ECO:0000313" key="14">
    <source>
        <dbReference type="Proteomes" id="UP000194236"/>
    </source>
</evidence>
<dbReference type="InterPro" id="IPR031657">
    <property type="entry name" value="REPA_OB_2"/>
</dbReference>
<dbReference type="GO" id="GO:0006281">
    <property type="term" value="P:DNA repair"/>
    <property type="evidence" value="ECO:0007669"/>
    <property type="project" value="InterPro"/>
</dbReference>
<dbReference type="CDD" id="cd04476">
    <property type="entry name" value="RPA1_DBD_C"/>
    <property type="match status" value="1"/>
</dbReference>
<organism evidence="13 14">
    <name type="scientific">Euroglyphus maynei</name>
    <name type="common">Mayne's house dust mite</name>
    <dbReference type="NCBI Taxonomy" id="6958"/>
    <lineage>
        <taxon>Eukaryota</taxon>
        <taxon>Metazoa</taxon>
        <taxon>Ecdysozoa</taxon>
        <taxon>Arthropoda</taxon>
        <taxon>Chelicerata</taxon>
        <taxon>Arachnida</taxon>
        <taxon>Acari</taxon>
        <taxon>Acariformes</taxon>
        <taxon>Sarcoptiformes</taxon>
        <taxon>Astigmata</taxon>
        <taxon>Psoroptidia</taxon>
        <taxon>Analgoidea</taxon>
        <taxon>Pyroglyphidae</taxon>
        <taxon>Pyroglyphinae</taxon>
        <taxon>Euroglyphus</taxon>
    </lineage>
</organism>
<evidence type="ECO:0000256" key="6">
    <source>
        <dbReference type="ARBA" id="ARBA00022833"/>
    </source>
</evidence>
<keyword evidence="4 9" id="KW-0479">Metal-binding</keyword>
<dbReference type="InterPro" id="IPR013955">
    <property type="entry name" value="Rep_factor-A_C"/>
</dbReference>
<dbReference type="FunFam" id="2.40.50.140:FF:000064">
    <property type="entry name" value="Replication protein A subunit"/>
    <property type="match status" value="1"/>
</dbReference>
<dbReference type="Pfam" id="PF08646">
    <property type="entry name" value="Rep_fac-A_C"/>
    <property type="match status" value="1"/>
</dbReference>
<dbReference type="GO" id="GO:0006260">
    <property type="term" value="P:DNA replication"/>
    <property type="evidence" value="ECO:0007669"/>
    <property type="project" value="UniProtKB-KW"/>
</dbReference>
<dbReference type="Pfam" id="PF01336">
    <property type="entry name" value="tRNA_anti-codon"/>
    <property type="match status" value="1"/>
</dbReference>
<dbReference type="GO" id="GO:0008270">
    <property type="term" value="F:zinc ion binding"/>
    <property type="evidence" value="ECO:0007669"/>
    <property type="project" value="UniProtKB-KW"/>
</dbReference>
<comment type="caution">
    <text evidence="13">The sequence shown here is derived from an EMBL/GenBank/DDBJ whole genome shotgun (WGS) entry which is preliminary data.</text>
</comment>
<dbReference type="InterPro" id="IPR012340">
    <property type="entry name" value="NA-bd_OB-fold"/>
</dbReference>
<keyword evidence="3 9" id="KW-0235">DNA replication</keyword>
<dbReference type="GO" id="GO:0003677">
    <property type="term" value="F:DNA binding"/>
    <property type="evidence" value="ECO:0007669"/>
    <property type="project" value="UniProtKB-KW"/>
</dbReference>
<dbReference type="PANTHER" id="PTHR47165">
    <property type="entry name" value="OS03G0429900 PROTEIN"/>
    <property type="match status" value="1"/>
</dbReference>
<name>A0A1Y3APL7_EURMA</name>
<evidence type="ECO:0000313" key="13">
    <source>
        <dbReference type="EMBL" id="OTF70391.1"/>
    </source>
</evidence>
<feature type="non-terminal residue" evidence="13">
    <location>
        <position position="1"/>
    </location>
</feature>
<evidence type="ECO:0000256" key="7">
    <source>
        <dbReference type="ARBA" id="ARBA00023125"/>
    </source>
</evidence>
<comment type="subcellular location">
    <subcellularLocation>
        <location evidence="1 9">Nucleus</location>
    </subcellularLocation>
</comment>
<dbReference type="InterPro" id="IPR004365">
    <property type="entry name" value="NA-bd_OB_tRNA"/>
</dbReference>